<dbReference type="Proteomes" id="UP001139451">
    <property type="component" value="Unassembled WGS sequence"/>
</dbReference>
<proteinExistence type="predicted"/>
<accession>A0A9X2KQJ1</accession>
<dbReference type="Pfam" id="PF11776">
    <property type="entry name" value="RcnB"/>
    <property type="match status" value="1"/>
</dbReference>
<dbReference type="AlphaFoldDB" id="A0A9X2KQJ1"/>
<keyword evidence="2" id="KW-1185">Reference proteome</keyword>
<reference evidence="1" key="1">
    <citation type="submission" date="2022-05" db="EMBL/GenBank/DDBJ databases">
        <title>Sphingomonas sp. strain MG17 Genome sequencing and assembly.</title>
        <authorList>
            <person name="Kim I."/>
        </authorList>
    </citation>
    <scope>NUCLEOTIDE SEQUENCE</scope>
    <source>
        <strain evidence="1">MG17</strain>
    </source>
</reference>
<name>A0A9X2KQJ1_9SPHN</name>
<sequence length="218" mass="24216">MQKPGWRWGEKYKGRWQGGWKAPGGWGAYKRPVRGWTLPSYWFSGGFWISDWTSWGLSSPPYGYNWVRYYDDAVLVDQYGRVWDSVSGVDWDRGDGYYDDGGEYAEEDDGYGAGYDAPGYADAPPPPPGYAPPPPVVYAAPAPGMRCVANCYPAPGYGYGYYGAPVTTTVVIQSAPVVTTTTTVTEVVYSGRKVVRRAPSKQLYRAPARVKTKTCYCR</sequence>
<evidence type="ECO:0000313" key="1">
    <source>
        <dbReference type="EMBL" id="MCP3731818.1"/>
    </source>
</evidence>
<protein>
    <submittedName>
        <fullName evidence="1">RcnB family protein</fullName>
    </submittedName>
</protein>
<organism evidence="1 2">
    <name type="scientific">Sphingomonas tagetis</name>
    <dbReference type="NCBI Taxonomy" id="2949092"/>
    <lineage>
        <taxon>Bacteria</taxon>
        <taxon>Pseudomonadati</taxon>
        <taxon>Pseudomonadota</taxon>
        <taxon>Alphaproteobacteria</taxon>
        <taxon>Sphingomonadales</taxon>
        <taxon>Sphingomonadaceae</taxon>
        <taxon>Sphingomonas</taxon>
    </lineage>
</organism>
<evidence type="ECO:0000313" key="2">
    <source>
        <dbReference type="Proteomes" id="UP001139451"/>
    </source>
</evidence>
<dbReference type="EMBL" id="JAMLDX010000013">
    <property type="protein sequence ID" value="MCP3731818.1"/>
    <property type="molecule type" value="Genomic_DNA"/>
</dbReference>
<comment type="caution">
    <text evidence="1">The sequence shown here is derived from an EMBL/GenBank/DDBJ whole genome shotgun (WGS) entry which is preliminary data.</text>
</comment>
<gene>
    <name evidence="1" type="ORF">M9978_15440</name>
</gene>
<dbReference type="InterPro" id="IPR024572">
    <property type="entry name" value="RcnB"/>
</dbReference>
<dbReference type="Gene3D" id="3.10.450.160">
    <property type="entry name" value="inner membrane protein cigr"/>
    <property type="match status" value="1"/>
</dbReference>